<feature type="region of interest" description="Disordered" evidence="2">
    <location>
        <begin position="88"/>
        <end position="112"/>
    </location>
</feature>
<organism evidence="4 5">
    <name type="scientific">Coleophoma cylindrospora</name>
    <dbReference type="NCBI Taxonomy" id="1849047"/>
    <lineage>
        <taxon>Eukaryota</taxon>
        <taxon>Fungi</taxon>
        <taxon>Dikarya</taxon>
        <taxon>Ascomycota</taxon>
        <taxon>Pezizomycotina</taxon>
        <taxon>Leotiomycetes</taxon>
        <taxon>Helotiales</taxon>
        <taxon>Dermateaceae</taxon>
        <taxon>Coleophoma</taxon>
    </lineage>
</organism>
<dbReference type="EMBL" id="PDLM01000009">
    <property type="protein sequence ID" value="RDW69222.1"/>
    <property type="molecule type" value="Genomic_DNA"/>
</dbReference>
<keyword evidence="5" id="KW-1185">Reference proteome</keyword>
<feature type="compositionally biased region" description="Polar residues" evidence="2">
    <location>
        <begin position="95"/>
        <end position="112"/>
    </location>
</feature>
<proteinExistence type="predicted"/>
<evidence type="ECO:0000313" key="5">
    <source>
        <dbReference type="Proteomes" id="UP000256645"/>
    </source>
</evidence>
<protein>
    <recommendedName>
        <fullName evidence="3">C2H2-type domain-containing protein</fullName>
    </recommendedName>
</protein>
<keyword evidence="1" id="KW-0863">Zinc-finger</keyword>
<dbReference type="Proteomes" id="UP000256645">
    <property type="component" value="Unassembled WGS sequence"/>
</dbReference>
<reference evidence="4 5" key="1">
    <citation type="journal article" date="2018" name="IMA Fungus">
        <title>IMA Genome-F 9: Draft genome sequence of Annulohypoxylon stygium, Aspergillus mulundensis, Berkeleyomyces basicola (syn. Thielaviopsis basicola), Ceratocystis smalleyi, two Cercospora beticola strains, Coleophoma cylindrospora, Fusarium fracticaudum, Phialophora cf. hyalina, and Morchella septimelata.</title>
        <authorList>
            <person name="Wingfield B.D."/>
            <person name="Bills G.F."/>
            <person name="Dong Y."/>
            <person name="Huang W."/>
            <person name="Nel W.J."/>
            <person name="Swalarsk-Parry B.S."/>
            <person name="Vaghefi N."/>
            <person name="Wilken P.M."/>
            <person name="An Z."/>
            <person name="de Beer Z.W."/>
            <person name="De Vos L."/>
            <person name="Chen L."/>
            <person name="Duong T.A."/>
            <person name="Gao Y."/>
            <person name="Hammerbacher A."/>
            <person name="Kikkert J.R."/>
            <person name="Li Y."/>
            <person name="Li H."/>
            <person name="Li K."/>
            <person name="Li Q."/>
            <person name="Liu X."/>
            <person name="Ma X."/>
            <person name="Naidoo K."/>
            <person name="Pethybridge S.J."/>
            <person name="Sun J."/>
            <person name="Steenkamp E.T."/>
            <person name="van der Nest M.A."/>
            <person name="van Wyk S."/>
            <person name="Wingfield M.J."/>
            <person name="Xiong C."/>
            <person name="Yue Q."/>
            <person name="Zhang X."/>
        </authorList>
    </citation>
    <scope>NUCLEOTIDE SEQUENCE [LARGE SCALE GENOMIC DNA]</scope>
    <source>
        <strain evidence="4 5">BP6252</strain>
    </source>
</reference>
<dbReference type="OrthoDB" id="7295497at2759"/>
<dbReference type="STRING" id="1849047.A0A3D8R579"/>
<evidence type="ECO:0000259" key="3">
    <source>
        <dbReference type="PROSITE" id="PS50157"/>
    </source>
</evidence>
<feature type="domain" description="C2H2-type" evidence="3">
    <location>
        <begin position="233"/>
        <end position="265"/>
    </location>
</feature>
<accession>A0A3D8R579</accession>
<dbReference type="InterPro" id="IPR013087">
    <property type="entry name" value="Znf_C2H2_type"/>
</dbReference>
<dbReference type="AlphaFoldDB" id="A0A3D8R579"/>
<dbReference type="PROSITE" id="PS50157">
    <property type="entry name" value="ZINC_FINGER_C2H2_2"/>
    <property type="match status" value="1"/>
</dbReference>
<feature type="region of interest" description="Disordered" evidence="2">
    <location>
        <begin position="1"/>
        <end position="40"/>
    </location>
</feature>
<dbReference type="GO" id="GO:0008270">
    <property type="term" value="F:zinc ion binding"/>
    <property type="evidence" value="ECO:0007669"/>
    <property type="project" value="UniProtKB-KW"/>
</dbReference>
<dbReference type="Gene3D" id="3.30.160.60">
    <property type="entry name" value="Classic Zinc Finger"/>
    <property type="match status" value="1"/>
</dbReference>
<keyword evidence="1" id="KW-0862">Zinc</keyword>
<feature type="compositionally biased region" description="Polar residues" evidence="2">
    <location>
        <begin position="1"/>
        <end position="20"/>
    </location>
</feature>
<comment type="caution">
    <text evidence="4">The sequence shown here is derived from an EMBL/GenBank/DDBJ whole genome shotgun (WGS) entry which is preliminary data.</text>
</comment>
<evidence type="ECO:0000313" key="4">
    <source>
        <dbReference type="EMBL" id="RDW69222.1"/>
    </source>
</evidence>
<gene>
    <name evidence="4" type="ORF">BP6252_08242</name>
</gene>
<sequence length="304" mass="33138">MQEFSPNENLANQMDSSPTSVLPIGGTEAGSLGPPALNIYPPRSRSIRSLRSHPDWYTAQQGLDEDLTRDTVEASGPNSNLFSAPNNPHLGAGFENNNPSIGNKTQSPSFVTPPNSGSHWSFAFSLAANDNYLSPLGPLEATLNAAIPGQQQIFDDNYFFPLIEPTVPSLNTAGPAQQQVFDNYIYPIAQPVVPTFNTAAPAQQQVFDNYIYPIAQPVVPTFSAAAPAQQQLISCSIFPCTKTFTRDADRIRHETTASIHNRNRDHLCAIPGCRKGQDGGFSRADKLKEHMWKKHADLGYAKKA</sequence>
<evidence type="ECO:0000256" key="2">
    <source>
        <dbReference type="SAM" id="MobiDB-lite"/>
    </source>
</evidence>
<keyword evidence="1" id="KW-0479">Metal-binding</keyword>
<evidence type="ECO:0000256" key="1">
    <source>
        <dbReference type="PROSITE-ProRule" id="PRU00042"/>
    </source>
</evidence>
<name>A0A3D8R579_9HELO</name>